<feature type="compositionally biased region" description="Low complexity" evidence="1">
    <location>
        <begin position="243"/>
        <end position="254"/>
    </location>
</feature>
<evidence type="ECO:0000313" key="3">
    <source>
        <dbReference type="Proteomes" id="UP000195570"/>
    </source>
</evidence>
<feature type="region of interest" description="Disordered" evidence="1">
    <location>
        <begin position="198"/>
        <end position="264"/>
    </location>
</feature>
<keyword evidence="2" id="KW-0863">Zinc-finger</keyword>
<dbReference type="GeneID" id="92376908"/>
<dbReference type="VEuPathDB" id="TriTrypDB:TEOVI_000296800"/>
<dbReference type="AlphaFoldDB" id="A0A1G4IGQ6"/>
<proteinExistence type="predicted"/>
<dbReference type="InterPro" id="IPR026319">
    <property type="entry name" value="ZC2HC1A/B-like"/>
</dbReference>
<dbReference type="GO" id="GO:0008270">
    <property type="term" value="F:zinc ion binding"/>
    <property type="evidence" value="ECO:0007669"/>
    <property type="project" value="UniProtKB-KW"/>
</dbReference>
<organism evidence="2 3">
    <name type="scientific">Trypanosoma equiperdum</name>
    <dbReference type="NCBI Taxonomy" id="5694"/>
    <lineage>
        <taxon>Eukaryota</taxon>
        <taxon>Discoba</taxon>
        <taxon>Euglenozoa</taxon>
        <taxon>Kinetoplastea</taxon>
        <taxon>Metakinetoplastina</taxon>
        <taxon>Trypanosomatida</taxon>
        <taxon>Trypanosomatidae</taxon>
        <taxon>Trypanosoma</taxon>
    </lineage>
</organism>
<reference evidence="2" key="1">
    <citation type="submission" date="2016-09" db="EMBL/GenBank/DDBJ databases">
        <authorList>
            <person name="Hebert L."/>
            <person name="Moumen B."/>
        </authorList>
    </citation>
    <scope>NUCLEOTIDE SEQUENCE [LARGE SCALE GENOMIC DNA]</scope>
    <source>
        <strain evidence="2">OVI</strain>
    </source>
</reference>
<dbReference type="EMBL" id="CZPT02001623">
    <property type="protein sequence ID" value="SCU71387.1"/>
    <property type="molecule type" value="Genomic_DNA"/>
</dbReference>
<feature type="compositionally biased region" description="Low complexity" evidence="1">
    <location>
        <begin position="208"/>
        <end position="229"/>
    </location>
</feature>
<comment type="caution">
    <text evidence="2">The sequence shown here is derived from an EMBL/GenBank/DDBJ whole genome shotgun (WGS) entry which is preliminary data.</text>
</comment>
<name>A0A1G4IGQ6_TRYEQ</name>
<evidence type="ECO:0000256" key="1">
    <source>
        <dbReference type="SAM" id="MobiDB-lite"/>
    </source>
</evidence>
<dbReference type="Proteomes" id="UP000195570">
    <property type="component" value="Unassembled WGS sequence"/>
</dbReference>
<keyword evidence="2" id="KW-0479">Metal-binding</keyword>
<protein>
    <submittedName>
        <fullName evidence="2">Zinc-finger of a C2HC-type, putative</fullName>
    </submittedName>
</protein>
<keyword evidence="2" id="KW-0862">Zinc</keyword>
<feature type="compositionally biased region" description="Low complexity" evidence="1">
    <location>
        <begin position="155"/>
        <end position="166"/>
    </location>
</feature>
<dbReference type="Gene3D" id="3.30.160.60">
    <property type="entry name" value="Classic Zinc Finger"/>
    <property type="match status" value="1"/>
</dbReference>
<sequence length="301" mass="32142">MPPLFRICPLCQQGFGSASLGIHVPQCYQKALKRWKLNPNGPMPVMPNISPTPHKGTKSSAGGVACGNGANGARTLNEHDPFANGSEHPEGNMNLHPCSRCGRKFLFDRIAYHESVCKGNVKRKVFDSSKQRAIEGQYSGGCFGAPSAKGRKKAAPGASSPAPGVPRTRWREQHREFIEAMRAARQARQTSAAMWGEPCAKEPCPNNRQPRAPPAIARQQRGAQQRQQRTANPMGITFSGTQASSHSASSRPSHGNTFGNRCEGFGSRVSGRVGGGGGGGQIRIANDNTTSLGMLQAFGRA</sequence>
<dbReference type="PANTHER" id="PTHR13555:SF5">
    <property type="entry name" value="ZINC-FINGER OF A C2HC-TYPE"/>
    <property type="match status" value="1"/>
</dbReference>
<dbReference type="PANTHER" id="PTHR13555">
    <property type="entry name" value="C2H2 ZINC FINGER CGI-62-RELATED"/>
    <property type="match status" value="1"/>
</dbReference>
<accession>A0A1G4IGQ6</accession>
<dbReference type="Pfam" id="PF13913">
    <property type="entry name" value="zf-C2HC_2"/>
    <property type="match status" value="2"/>
</dbReference>
<dbReference type="RefSeq" id="XP_067082060.1">
    <property type="nucleotide sequence ID" value="XM_067225959.1"/>
</dbReference>
<evidence type="ECO:0000313" key="2">
    <source>
        <dbReference type="EMBL" id="SCU71387.1"/>
    </source>
</evidence>
<gene>
    <name evidence="2" type="ORF">TEOVI_000296800</name>
</gene>
<keyword evidence="3" id="KW-1185">Reference proteome</keyword>
<feature type="region of interest" description="Disordered" evidence="1">
    <location>
        <begin position="147"/>
        <end position="169"/>
    </location>
</feature>
<dbReference type="FunFam" id="3.30.160.60:FF:001258">
    <property type="entry name" value="Uncharacterized protein TCIL3000_10_13860"/>
    <property type="match status" value="1"/>
</dbReference>